<protein>
    <recommendedName>
        <fullName evidence="5">Protein FAM228B</fullName>
    </recommendedName>
</protein>
<sequence length="380" mass="43162">MSSLLCVKSLDGKVEMHNKTVAEDLAVEDDTMPRSFMPMKSAAKRTSKKISKRPMSTPNLQTDNTAPGMDAGYLINNTLKMQDWIGKKQATDLQTRTQREKSVMENIGVLQLYSPLLDTEKSLVHDLNEYLEHTDLLELRKRELLHKNWNEKVYEPIRRQILAAMNGQDWTEKDRRRRELHCQYLEHVNRKGHVFLDTMDKGEYYAQALYCHRPAPITVSCSCFYHSGRLLNKSGFSHWSSNELQNLTFMNRVQRGRILLTGAKQKKEEVRGITADENGFRQIGRTAPAIFAEDASAEASDSKCDTSCGYESGLSVGSQKIVSLLRSRSNLTCNISTSYLQTVHPDSLSHPVVRGRKISSNDRIRCRVTKSVSFAVVDLS</sequence>
<dbReference type="PANTHER" id="PTHR28584:SF1">
    <property type="entry name" value="PROTEIN FAM228B"/>
    <property type="match status" value="1"/>
</dbReference>
<accession>A0AAN9GI78</accession>
<feature type="region of interest" description="Disordered" evidence="2">
    <location>
        <begin position="40"/>
        <end position="68"/>
    </location>
</feature>
<dbReference type="AlphaFoldDB" id="A0AAN9GI78"/>
<evidence type="ECO:0000256" key="1">
    <source>
        <dbReference type="ARBA" id="ARBA00007753"/>
    </source>
</evidence>
<dbReference type="Proteomes" id="UP001374579">
    <property type="component" value="Unassembled WGS sequence"/>
</dbReference>
<evidence type="ECO:0000313" key="3">
    <source>
        <dbReference type="EMBL" id="KAK7107765.1"/>
    </source>
</evidence>
<dbReference type="PANTHER" id="PTHR28584">
    <property type="entry name" value="FAMILY WITH SEQUENCE SIMILARITY 228 MEMBER A"/>
    <property type="match status" value="1"/>
</dbReference>
<dbReference type="InterPro" id="IPR040046">
    <property type="entry name" value="FAM228"/>
</dbReference>
<comment type="caution">
    <text evidence="3">The sequence shown here is derived from an EMBL/GenBank/DDBJ whole genome shotgun (WGS) entry which is preliminary data.</text>
</comment>
<proteinExistence type="inferred from homology"/>
<gene>
    <name evidence="3" type="ORF">V1264_015625</name>
</gene>
<name>A0AAN9GI78_9CAEN</name>
<evidence type="ECO:0000256" key="2">
    <source>
        <dbReference type="SAM" id="MobiDB-lite"/>
    </source>
</evidence>
<feature type="compositionally biased region" description="Polar residues" evidence="2">
    <location>
        <begin position="54"/>
        <end position="65"/>
    </location>
</feature>
<feature type="compositionally biased region" description="Basic residues" evidence="2">
    <location>
        <begin position="42"/>
        <end position="52"/>
    </location>
</feature>
<evidence type="ECO:0000313" key="4">
    <source>
        <dbReference type="Proteomes" id="UP001374579"/>
    </source>
</evidence>
<keyword evidence="4" id="KW-1185">Reference proteome</keyword>
<organism evidence="3 4">
    <name type="scientific">Littorina saxatilis</name>
    <dbReference type="NCBI Taxonomy" id="31220"/>
    <lineage>
        <taxon>Eukaryota</taxon>
        <taxon>Metazoa</taxon>
        <taxon>Spiralia</taxon>
        <taxon>Lophotrochozoa</taxon>
        <taxon>Mollusca</taxon>
        <taxon>Gastropoda</taxon>
        <taxon>Caenogastropoda</taxon>
        <taxon>Littorinimorpha</taxon>
        <taxon>Littorinoidea</taxon>
        <taxon>Littorinidae</taxon>
        <taxon>Littorina</taxon>
    </lineage>
</organism>
<evidence type="ECO:0008006" key="5">
    <source>
        <dbReference type="Google" id="ProtNLM"/>
    </source>
</evidence>
<comment type="similarity">
    <text evidence="1">Belongs to the FAM228 family.</text>
</comment>
<dbReference type="EMBL" id="JBAMIC010000004">
    <property type="protein sequence ID" value="KAK7107765.1"/>
    <property type="molecule type" value="Genomic_DNA"/>
</dbReference>
<reference evidence="3 4" key="1">
    <citation type="submission" date="2024-02" db="EMBL/GenBank/DDBJ databases">
        <title>Chromosome-scale genome assembly of the rough periwinkle Littorina saxatilis.</title>
        <authorList>
            <person name="De Jode A."/>
            <person name="Faria R."/>
            <person name="Formenti G."/>
            <person name="Sims Y."/>
            <person name="Smith T.P."/>
            <person name="Tracey A."/>
            <person name="Wood J.M.D."/>
            <person name="Zagrodzka Z.B."/>
            <person name="Johannesson K."/>
            <person name="Butlin R.K."/>
            <person name="Leder E.H."/>
        </authorList>
    </citation>
    <scope>NUCLEOTIDE SEQUENCE [LARGE SCALE GENOMIC DNA]</scope>
    <source>
        <strain evidence="3">Snail1</strain>
        <tissue evidence="3">Muscle</tissue>
    </source>
</reference>